<name>A0ABT0D4R4_9HYPH</name>
<dbReference type="EMBL" id="JALAYX010000005">
    <property type="protein sequence ID" value="MCJ8240380.1"/>
    <property type="molecule type" value="Genomic_DNA"/>
</dbReference>
<comment type="caution">
    <text evidence="2">The sequence shown here is derived from an EMBL/GenBank/DDBJ whole genome shotgun (WGS) entry which is preliminary data.</text>
</comment>
<evidence type="ECO:0000313" key="2">
    <source>
        <dbReference type="EMBL" id="MCJ8240380.1"/>
    </source>
</evidence>
<gene>
    <name evidence="2" type="ORF">MKJ03_18765</name>
</gene>
<accession>A0ABT0D4R4</accession>
<geneLocation type="plasmid" evidence="2">
    <name>unnamed</name>
</geneLocation>
<feature type="region of interest" description="Disordered" evidence="1">
    <location>
        <begin position="56"/>
        <end position="75"/>
    </location>
</feature>
<feature type="compositionally biased region" description="Basic residues" evidence="1">
    <location>
        <begin position="63"/>
        <end position="75"/>
    </location>
</feature>
<organism evidence="2 3">
    <name type="scientific">Peteryoungia algae</name>
    <dbReference type="NCBI Taxonomy" id="2919917"/>
    <lineage>
        <taxon>Bacteria</taxon>
        <taxon>Pseudomonadati</taxon>
        <taxon>Pseudomonadota</taxon>
        <taxon>Alphaproteobacteria</taxon>
        <taxon>Hyphomicrobiales</taxon>
        <taxon>Rhizobiaceae</taxon>
        <taxon>Peteryoungia</taxon>
    </lineage>
</organism>
<proteinExistence type="predicted"/>
<keyword evidence="3" id="KW-1185">Reference proteome</keyword>
<keyword evidence="2" id="KW-0614">Plasmid</keyword>
<evidence type="ECO:0000313" key="3">
    <source>
        <dbReference type="Proteomes" id="UP001522662"/>
    </source>
</evidence>
<evidence type="ECO:0000256" key="1">
    <source>
        <dbReference type="SAM" id="MobiDB-lite"/>
    </source>
</evidence>
<feature type="region of interest" description="Disordered" evidence="1">
    <location>
        <begin position="1"/>
        <end position="21"/>
    </location>
</feature>
<feature type="compositionally biased region" description="Basic and acidic residues" evidence="1">
    <location>
        <begin position="7"/>
        <end position="16"/>
    </location>
</feature>
<dbReference type="Proteomes" id="UP001522662">
    <property type="component" value="Unassembled WGS sequence"/>
</dbReference>
<sequence length="75" mass="8210">MNATKDTFFKPEKVSPQDKAATTDSVARSLIAAEATARERKTEALKALRMQREAVEAENAPAPKKRAVKKAVKRG</sequence>
<protein>
    <submittedName>
        <fullName evidence="2">Uncharacterized protein</fullName>
    </submittedName>
</protein>
<dbReference type="RefSeq" id="WP_229576695.1">
    <property type="nucleotide sequence ID" value="NZ_CP128477.1"/>
</dbReference>
<reference evidence="2 3" key="1">
    <citation type="submission" date="2022-03" db="EMBL/GenBank/DDBJ databases">
        <title>Rhizobium SSM4.3 sp. nov., isolated from Sediment (Gouqi Island).</title>
        <authorList>
            <person name="Chen G."/>
        </authorList>
    </citation>
    <scope>NUCLEOTIDE SEQUENCE [LARGE SCALE GENOMIC DNA]</scope>
    <source>
        <strain evidence="2 3">SSM4.3</strain>
        <plasmid evidence="2">unnamed</plasmid>
    </source>
</reference>